<dbReference type="AlphaFoldDB" id="A0AAW2D9W5"/>
<comment type="caution">
    <text evidence="1">The sequence shown here is derived from an EMBL/GenBank/DDBJ whole genome shotgun (WGS) entry which is preliminary data.</text>
</comment>
<dbReference type="PANTHER" id="PTHR33116:SF86">
    <property type="entry name" value="REVERSE TRANSCRIPTASE DOMAIN-CONTAINING PROTEIN"/>
    <property type="match status" value="1"/>
</dbReference>
<evidence type="ECO:0000313" key="1">
    <source>
        <dbReference type="EMBL" id="KAL0006647.1"/>
    </source>
</evidence>
<name>A0AAW2D9W5_9ROSI</name>
<reference evidence="1 2" key="1">
    <citation type="submission" date="2024-01" db="EMBL/GenBank/DDBJ databases">
        <title>A telomere-to-telomere, gap-free genome of sweet tea (Lithocarpus litseifolius).</title>
        <authorList>
            <person name="Zhou J."/>
        </authorList>
    </citation>
    <scope>NUCLEOTIDE SEQUENCE [LARGE SCALE GENOMIC DNA]</scope>
    <source>
        <strain evidence="1">Zhou-2022a</strain>
        <tissue evidence="1">Leaf</tissue>
    </source>
</reference>
<gene>
    <name evidence="1" type="ORF">SO802_008149</name>
</gene>
<protein>
    <recommendedName>
        <fullName evidence="3">RNase H type-1 domain-containing protein</fullName>
    </recommendedName>
</protein>
<keyword evidence="2" id="KW-1185">Reference proteome</keyword>
<evidence type="ECO:0008006" key="3">
    <source>
        <dbReference type="Google" id="ProtNLM"/>
    </source>
</evidence>
<proteinExistence type="predicted"/>
<organism evidence="1 2">
    <name type="scientific">Lithocarpus litseifolius</name>
    <dbReference type="NCBI Taxonomy" id="425828"/>
    <lineage>
        <taxon>Eukaryota</taxon>
        <taxon>Viridiplantae</taxon>
        <taxon>Streptophyta</taxon>
        <taxon>Embryophyta</taxon>
        <taxon>Tracheophyta</taxon>
        <taxon>Spermatophyta</taxon>
        <taxon>Magnoliopsida</taxon>
        <taxon>eudicotyledons</taxon>
        <taxon>Gunneridae</taxon>
        <taxon>Pentapetalae</taxon>
        <taxon>rosids</taxon>
        <taxon>fabids</taxon>
        <taxon>Fagales</taxon>
        <taxon>Fagaceae</taxon>
        <taxon>Lithocarpus</taxon>
    </lineage>
</organism>
<sequence length="379" mass="43506">MPLYSFACFRIPEAVCSKLDAITRSFWWGHEPGLHIPLTNPDWFHCPEQTLIENNLLNGTVADLIDPISKSWKYELVKKLYPYPLYLEILHLSLPKTDNIRDELLWRHSSSGEYKKLLHDSILVFAILNRRGITTLTRYLLCDDNDETINHLLLTFPFTRAVWLGSNLGIRTSDLANVSIRDWITSLITASYPLEQNRMIFLQACFTILWSLWNHRNMVLHQGKTPNPMEVVLTSLSLLCRYQDAFQNSQSQACKPIQQTYQKLPNQRWQIIIKVAAHKNRRSRSGYAFEAKSMESGVLFTGGVSKGRKKPYLVLLDAVGEAILRAKELGFNKIIILSNSKRFEQICNGAKKPTWQELTHHRPEPSTSAGADHFLLLCA</sequence>
<dbReference type="Proteomes" id="UP001459277">
    <property type="component" value="Unassembled WGS sequence"/>
</dbReference>
<dbReference type="PANTHER" id="PTHR33116">
    <property type="entry name" value="REVERSE TRANSCRIPTASE ZINC-BINDING DOMAIN-CONTAINING PROTEIN-RELATED-RELATED"/>
    <property type="match status" value="1"/>
</dbReference>
<accession>A0AAW2D9W5</accession>
<evidence type="ECO:0000313" key="2">
    <source>
        <dbReference type="Proteomes" id="UP001459277"/>
    </source>
</evidence>
<dbReference type="EMBL" id="JAZDWU010000003">
    <property type="protein sequence ID" value="KAL0006647.1"/>
    <property type="molecule type" value="Genomic_DNA"/>
</dbReference>